<keyword evidence="4" id="KW-1185">Reference proteome</keyword>
<sequence>MYSKLISFLGIALISLAIADGASPVTISLSARELPISDPFGGKPDPYIVVFYAFGSTGKFEQIGKTAVLSDTQNPNWSDEIKVDNFVPGTSQRLRFEVWDEDVDSDDLLGTVEFFLAELSNAESGRLEKELGIQENGRLIVQNIARQNLTSNKF</sequence>
<feature type="chain" id="PRO_5035222847" description="C2 domain-containing protein" evidence="1">
    <location>
        <begin position="22"/>
        <end position="154"/>
    </location>
</feature>
<dbReference type="InterPro" id="IPR000008">
    <property type="entry name" value="C2_dom"/>
</dbReference>
<feature type="signal peptide" evidence="1">
    <location>
        <begin position="1"/>
        <end position="21"/>
    </location>
</feature>
<dbReference type="PANTHER" id="PTHR10857">
    <property type="entry name" value="COPINE"/>
    <property type="match status" value="1"/>
</dbReference>
<dbReference type="PROSITE" id="PS50004">
    <property type="entry name" value="C2"/>
    <property type="match status" value="1"/>
</dbReference>
<dbReference type="Proteomes" id="UP000708208">
    <property type="component" value="Unassembled WGS sequence"/>
</dbReference>
<protein>
    <recommendedName>
        <fullName evidence="2">C2 domain-containing protein</fullName>
    </recommendedName>
</protein>
<dbReference type="SMART" id="SM00239">
    <property type="entry name" value="C2"/>
    <property type="match status" value="1"/>
</dbReference>
<dbReference type="InterPro" id="IPR045052">
    <property type="entry name" value="Copine"/>
</dbReference>
<reference evidence="3" key="1">
    <citation type="submission" date="2021-06" db="EMBL/GenBank/DDBJ databases">
        <authorList>
            <person name="Hodson N. C."/>
            <person name="Mongue J. A."/>
            <person name="Jaron S. K."/>
        </authorList>
    </citation>
    <scope>NUCLEOTIDE SEQUENCE</scope>
</reference>
<evidence type="ECO:0000313" key="3">
    <source>
        <dbReference type="EMBL" id="CAG7641880.1"/>
    </source>
</evidence>
<name>A0A8J2J4W1_9HEXA</name>
<dbReference type="GO" id="GO:0005544">
    <property type="term" value="F:calcium-dependent phospholipid binding"/>
    <property type="evidence" value="ECO:0007669"/>
    <property type="project" value="InterPro"/>
</dbReference>
<dbReference type="OrthoDB" id="207120at2759"/>
<gene>
    <name evidence="3" type="ORF">AFUS01_LOCUS429</name>
</gene>
<dbReference type="PANTHER" id="PTHR10857:SF106">
    <property type="entry name" value="C2 DOMAIN-CONTAINING PROTEIN"/>
    <property type="match status" value="1"/>
</dbReference>
<dbReference type="EMBL" id="CAJVCH010001910">
    <property type="protein sequence ID" value="CAG7641880.1"/>
    <property type="molecule type" value="Genomic_DNA"/>
</dbReference>
<dbReference type="GO" id="GO:0005886">
    <property type="term" value="C:plasma membrane"/>
    <property type="evidence" value="ECO:0007669"/>
    <property type="project" value="TreeGrafter"/>
</dbReference>
<feature type="domain" description="C2" evidence="2">
    <location>
        <begin position="5"/>
        <end position="131"/>
    </location>
</feature>
<organism evidence="3 4">
    <name type="scientific">Allacma fusca</name>
    <dbReference type="NCBI Taxonomy" id="39272"/>
    <lineage>
        <taxon>Eukaryota</taxon>
        <taxon>Metazoa</taxon>
        <taxon>Ecdysozoa</taxon>
        <taxon>Arthropoda</taxon>
        <taxon>Hexapoda</taxon>
        <taxon>Collembola</taxon>
        <taxon>Symphypleona</taxon>
        <taxon>Sminthuridae</taxon>
        <taxon>Allacma</taxon>
    </lineage>
</organism>
<dbReference type="GO" id="GO:0071277">
    <property type="term" value="P:cellular response to calcium ion"/>
    <property type="evidence" value="ECO:0007669"/>
    <property type="project" value="TreeGrafter"/>
</dbReference>
<evidence type="ECO:0000256" key="1">
    <source>
        <dbReference type="SAM" id="SignalP"/>
    </source>
</evidence>
<proteinExistence type="predicted"/>
<dbReference type="AlphaFoldDB" id="A0A8J2J4W1"/>
<keyword evidence="1" id="KW-0732">Signal</keyword>
<comment type="caution">
    <text evidence="3">The sequence shown here is derived from an EMBL/GenBank/DDBJ whole genome shotgun (WGS) entry which is preliminary data.</text>
</comment>
<evidence type="ECO:0000313" key="4">
    <source>
        <dbReference type="Proteomes" id="UP000708208"/>
    </source>
</evidence>
<dbReference type="Pfam" id="PF00168">
    <property type="entry name" value="C2"/>
    <property type="match status" value="1"/>
</dbReference>
<accession>A0A8J2J4W1</accession>
<evidence type="ECO:0000259" key="2">
    <source>
        <dbReference type="PROSITE" id="PS50004"/>
    </source>
</evidence>